<comment type="caution">
    <text evidence="1">The sequence shown here is derived from an EMBL/GenBank/DDBJ whole genome shotgun (WGS) entry which is preliminary data.</text>
</comment>
<proteinExistence type="predicted"/>
<reference evidence="1" key="2">
    <citation type="submission" date="2020-09" db="EMBL/GenBank/DDBJ databases">
        <authorList>
            <person name="Sun Q."/>
            <person name="Zhou Y."/>
        </authorList>
    </citation>
    <scope>NUCLEOTIDE SEQUENCE</scope>
    <source>
        <strain evidence="1">CGMCC 1.15152</strain>
    </source>
</reference>
<dbReference type="EMBL" id="BMHO01000001">
    <property type="protein sequence ID" value="GGD32147.1"/>
    <property type="molecule type" value="Genomic_DNA"/>
</dbReference>
<keyword evidence="2" id="KW-1185">Reference proteome</keyword>
<sequence length="182" mass="18366">MAKAADRRKVLAVLAGGLVLGVGAAVTLAAWNDPEFAGGDFAAGEFVFQGSTDGTTYEEHPSSDGAAELAFEVGADNLAPGDVVYAGYALSTEGSSYNATLEAVAPVDATGTLVADGDLTFAAVATDTFGCDEASFTGGATVPTTIAPDTPVNLCLQVTATDSLTQGETGTVMWQWNAESVE</sequence>
<dbReference type="InterPro" id="IPR023833">
    <property type="entry name" value="Signal_pept_SipW-depend-type"/>
</dbReference>
<dbReference type="AlphaFoldDB" id="A0A917DF84"/>
<accession>A0A917DF84</accession>
<organism evidence="1 2">
    <name type="scientific">Microbacterium faecale</name>
    <dbReference type="NCBI Taxonomy" id="1804630"/>
    <lineage>
        <taxon>Bacteria</taxon>
        <taxon>Bacillati</taxon>
        <taxon>Actinomycetota</taxon>
        <taxon>Actinomycetes</taxon>
        <taxon>Micrococcales</taxon>
        <taxon>Microbacteriaceae</taxon>
        <taxon>Microbacterium</taxon>
    </lineage>
</organism>
<protein>
    <recommendedName>
        <fullName evidence="3">SipW-cognate class signal peptide</fullName>
    </recommendedName>
</protein>
<gene>
    <name evidence="1" type="ORF">GCM10010915_10680</name>
</gene>
<dbReference type="Proteomes" id="UP000633205">
    <property type="component" value="Unassembled WGS sequence"/>
</dbReference>
<dbReference type="RefSeq" id="WP_188711247.1">
    <property type="nucleotide sequence ID" value="NZ_BMHO01000001.1"/>
</dbReference>
<reference evidence="1" key="1">
    <citation type="journal article" date="2014" name="Int. J. Syst. Evol. Microbiol.">
        <title>Complete genome sequence of Corynebacterium casei LMG S-19264T (=DSM 44701T), isolated from a smear-ripened cheese.</title>
        <authorList>
            <consortium name="US DOE Joint Genome Institute (JGI-PGF)"/>
            <person name="Walter F."/>
            <person name="Albersmeier A."/>
            <person name="Kalinowski J."/>
            <person name="Ruckert C."/>
        </authorList>
    </citation>
    <scope>NUCLEOTIDE SEQUENCE</scope>
    <source>
        <strain evidence="1">CGMCC 1.15152</strain>
    </source>
</reference>
<name>A0A917DF84_9MICO</name>
<evidence type="ECO:0000313" key="1">
    <source>
        <dbReference type="EMBL" id="GGD32147.1"/>
    </source>
</evidence>
<dbReference type="NCBIfam" id="TIGR04088">
    <property type="entry name" value="cognate_SipW"/>
    <property type="match status" value="1"/>
</dbReference>
<evidence type="ECO:0008006" key="3">
    <source>
        <dbReference type="Google" id="ProtNLM"/>
    </source>
</evidence>
<evidence type="ECO:0000313" key="2">
    <source>
        <dbReference type="Proteomes" id="UP000633205"/>
    </source>
</evidence>